<keyword evidence="1" id="KW-0238">DNA-binding</keyword>
<name>A0A1R3FX07_COCAP</name>
<sequence length="116" mass="13038">DDQRLNNKTAALSAGEWADSLTNISVGDLLAEVPHDLDDNCADHPVAISSQCLQQIPFSCDSFDAANLDIKTRWKFHHQHPMHLPSGMLKKHVMPSHSERILFLVYQALLPQRQAK</sequence>
<dbReference type="AlphaFoldDB" id="A0A1R3FX07"/>
<evidence type="ECO:0000313" key="4">
    <source>
        <dbReference type="Proteomes" id="UP000188268"/>
    </source>
</evidence>
<dbReference type="GO" id="GO:0003682">
    <property type="term" value="F:chromatin binding"/>
    <property type="evidence" value="ECO:0007669"/>
    <property type="project" value="InterPro"/>
</dbReference>
<keyword evidence="4" id="KW-1185">Reference proteome</keyword>
<dbReference type="InterPro" id="IPR055315">
    <property type="entry name" value="Cramped-like"/>
</dbReference>
<dbReference type="OrthoDB" id="1937142at2759"/>
<evidence type="ECO:0000313" key="3">
    <source>
        <dbReference type="EMBL" id="OMO50286.1"/>
    </source>
</evidence>
<accession>A0A1R3FX07</accession>
<keyword evidence="2" id="KW-0539">Nucleus</keyword>
<protein>
    <submittedName>
        <fullName evidence="3">Uncharacterized protein</fullName>
    </submittedName>
</protein>
<dbReference type="Gramene" id="OMO50286">
    <property type="protein sequence ID" value="OMO50286"/>
    <property type="gene ID" value="CCACVL1_30534"/>
</dbReference>
<dbReference type="PANTHER" id="PTHR21677">
    <property type="entry name" value="CRAMPED PROTEIN"/>
    <property type="match status" value="1"/>
</dbReference>
<proteinExistence type="predicted"/>
<feature type="non-terminal residue" evidence="3">
    <location>
        <position position="116"/>
    </location>
</feature>
<dbReference type="GO" id="GO:0005634">
    <property type="term" value="C:nucleus"/>
    <property type="evidence" value="ECO:0007669"/>
    <property type="project" value="TreeGrafter"/>
</dbReference>
<dbReference type="PANTHER" id="PTHR21677:SF1">
    <property type="entry name" value="PROTEIN CRAMPED-LIKE"/>
    <property type="match status" value="1"/>
</dbReference>
<dbReference type="EMBL" id="AWWV01016207">
    <property type="protein sequence ID" value="OMO50286.1"/>
    <property type="molecule type" value="Genomic_DNA"/>
</dbReference>
<evidence type="ECO:0000256" key="1">
    <source>
        <dbReference type="ARBA" id="ARBA00023125"/>
    </source>
</evidence>
<dbReference type="STRING" id="210143.A0A1R3FX07"/>
<organism evidence="3 4">
    <name type="scientific">Corchorus capsularis</name>
    <name type="common">Jute</name>
    <dbReference type="NCBI Taxonomy" id="210143"/>
    <lineage>
        <taxon>Eukaryota</taxon>
        <taxon>Viridiplantae</taxon>
        <taxon>Streptophyta</taxon>
        <taxon>Embryophyta</taxon>
        <taxon>Tracheophyta</taxon>
        <taxon>Spermatophyta</taxon>
        <taxon>Magnoliopsida</taxon>
        <taxon>eudicotyledons</taxon>
        <taxon>Gunneridae</taxon>
        <taxon>Pentapetalae</taxon>
        <taxon>rosids</taxon>
        <taxon>malvids</taxon>
        <taxon>Malvales</taxon>
        <taxon>Malvaceae</taxon>
        <taxon>Grewioideae</taxon>
        <taxon>Apeibeae</taxon>
        <taxon>Corchorus</taxon>
    </lineage>
</organism>
<dbReference type="Proteomes" id="UP000188268">
    <property type="component" value="Unassembled WGS sequence"/>
</dbReference>
<reference evidence="3 4" key="1">
    <citation type="submission" date="2013-09" db="EMBL/GenBank/DDBJ databases">
        <title>Corchorus capsularis genome sequencing.</title>
        <authorList>
            <person name="Alam M."/>
            <person name="Haque M.S."/>
            <person name="Islam M.S."/>
            <person name="Emdad E.M."/>
            <person name="Islam M.M."/>
            <person name="Ahmed B."/>
            <person name="Halim A."/>
            <person name="Hossen Q.M.M."/>
            <person name="Hossain M.Z."/>
            <person name="Ahmed R."/>
            <person name="Khan M.M."/>
            <person name="Islam R."/>
            <person name="Rashid M.M."/>
            <person name="Khan S.A."/>
            <person name="Rahman M.S."/>
            <person name="Alam M."/>
        </authorList>
    </citation>
    <scope>NUCLEOTIDE SEQUENCE [LARGE SCALE GENOMIC DNA]</scope>
    <source>
        <strain evidence="4">cv. CVL-1</strain>
        <tissue evidence="3">Whole seedling</tissue>
    </source>
</reference>
<dbReference type="GO" id="GO:0007389">
    <property type="term" value="P:pattern specification process"/>
    <property type="evidence" value="ECO:0007669"/>
    <property type="project" value="TreeGrafter"/>
</dbReference>
<gene>
    <name evidence="3" type="ORF">CCACVL1_30534</name>
</gene>
<evidence type="ECO:0000256" key="2">
    <source>
        <dbReference type="ARBA" id="ARBA00023242"/>
    </source>
</evidence>
<feature type="non-terminal residue" evidence="3">
    <location>
        <position position="1"/>
    </location>
</feature>
<comment type="caution">
    <text evidence="3">The sequence shown here is derived from an EMBL/GenBank/DDBJ whole genome shotgun (WGS) entry which is preliminary data.</text>
</comment>
<dbReference type="GO" id="GO:0003677">
    <property type="term" value="F:DNA binding"/>
    <property type="evidence" value="ECO:0007669"/>
    <property type="project" value="UniProtKB-KW"/>
</dbReference>